<dbReference type="SUPFAM" id="SSF52540">
    <property type="entry name" value="P-loop containing nucleoside triphosphate hydrolases"/>
    <property type="match status" value="2"/>
</dbReference>
<feature type="domain" description="ABC transporter" evidence="9">
    <location>
        <begin position="303"/>
        <end position="536"/>
    </location>
</feature>
<dbReference type="InterPro" id="IPR003593">
    <property type="entry name" value="AAA+_ATPase"/>
</dbReference>
<keyword evidence="7" id="KW-1278">Translocase</keyword>
<name>A0A8J7W3H1_9FIRM</name>
<dbReference type="NCBIfam" id="NF010167">
    <property type="entry name" value="PRK13648.1"/>
    <property type="match status" value="2"/>
</dbReference>
<keyword evidence="4" id="KW-1003">Cell membrane</keyword>
<dbReference type="PROSITE" id="PS00211">
    <property type="entry name" value="ABC_TRANSPORTER_1"/>
    <property type="match status" value="1"/>
</dbReference>
<evidence type="ECO:0000256" key="3">
    <source>
        <dbReference type="ARBA" id="ARBA00022448"/>
    </source>
</evidence>
<keyword evidence="3" id="KW-0813">Transport</keyword>
<dbReference type="InterPro" id="IPR050095">
    <property type="entry name" value="ECF_ABC_transporter_ATP-bd"/>
</dbReference>
<keyword evidence="8" id="KW-0472">Membrane</keyword>
<dbReference type="InterPro" id="IPR015856">
    <property type="entry name" value="ABC_transpr_CbiO/EcfA_su"/>
</dbReference>
<dbReference type="Gene3D" id="3.40.50.300">
    <property type="entry name" value="P-loop containing nucleotide triphosphate hydrolases"/>
    <property type="match status" value="2"/>
</dbReference>
<evidence type="ECO:0000256" key="7">
    <source>
        <dbReference type="ARBA" id="ARBA00022967"/>
    </source>
</evidence>
<keyword evidence="11" id="KW-1185">Reference proteome</keyword>
<evidence type="ECO:0000256" key="5">
    <source>
        <dbReference type="ARBA" id="ARBA00022741"/>
    </source>
</evidence>
<reference evidence="10" key="1">
    <citation type="submission" date="2021-04" db="EMBL/GenBank/DDBJ databases">
        <title>Sinoanaerobacter chloroacetimidivorans sp. nov., an obligate anaerobic bacterium isolated from anaerobic sludge.</title>
        <authorList>
            <person name="Bao Y."/>
        </authorList>
    </citation>
    <scope>NUCLEOTIDE SEQUENCE</scope>
    <source>
        <strain evidence="10">BAD-6</strain>
    </source>
</reference>
<comment type="similarity">
    <text evidence="2">Belongs to the ABC transporter superfamily.</text>
</comment>
<evidence type="ECO:0000256" key="8">
    <source>
        <dbReference type="ARBA" id="ARBA00023136"/>
    </source>
</evidence>
<evidence type="ECO:0000256" key="2">
    <source>
        <dbReference type="ARBA" id="ARBA00005417"/>
    </source>
</evidence>
<evidence type="ECO:0000313" key="11">
    <source>
        <dbReference type="Proteomes" id="UP000675664"/>
    </source>
</evidence>
<organism evidence="10 11">
    <name type="scientific">Sinanaerobacter chloroacetimidivorans</name>
    <dbReference type="NCBI Taxonomy" id="2818044"/>
    <lineage>
        <taxon>Bacteria</taxon>
        <taxon>Bacillati</taxon>
        <taxon>Bacillota</taxon>
        <taxon>Clostridia</taxon>
        <taxon>Peptostreptococcales</taxon>
        <taxon>Anaerovoracaceae</taxon>
        <taxon>Sinanaerobacter</taxon>
    </lineage>
</organism>
<dbReference type="AlphaFoldDB" id="A0A8J7W3H1"/>
<dbReference type="InterPro" id="IPR027417">
    <property type="entry name" value="P-loop_NTPase"/>
</dbReference>
<sequence>MNEIITIRDVTYTYPNSLEPVLKNVSLAVREGEFAVIMGRTGAGKTTLAMTLNGIIPQLMEGEMAGDITVAGMDLSKYQIQTITQEVGLVLQDPETQIVGRTVEEDVAFGPRNYLMERDEIYRCIDASLARVRLAGYNKRATSELSGGEKQRLSIAGVLAMNPSVLVLDEPTSELDPLGREEIYTTIRDLKQEKGLPIVAVEHSSQEICEKADRLIILDEGEVVWSGIPRCFFTDLPLVHRCGIKPLPISEIGWALEQKGFIAKEEIPINIDEAYTLIRRLLDGRRLTTTPKEPAQVPGPSLIRVENLSFCYDSGKKALDQISLNIHEGDYIAIIGQNGSGKTTLAKHFNSLLKPTDGSVTVCGLDTANQEPESLARYIGYVFQNPDHQIFCSTVYKELEFGLKNAGLSSSEIEQRIDEVAHLTGLEAVLQEHPYSLGKGERQKIAVASILAMHPKILVVDEPTTGQDWSGIQVMMELMDNLHRNGTTIVMITHDMDVVAHYAKRAVVMCHGNIVMDGPADEVLNEKEILASAFVTPPQVVELSQLLVSEGLERSITSEEELARILIESLEEAR</sequence>
<evidence type="ECO:0000259" key="9">
    <source>
        <dbReference type="PROSITE" id="PS50893"/>
    </source>
</evidence>
<reference evidence="10" key="2">
    <citation type="submission" date="2021-04" db="EMBL/GenBank/DDBJ databases">
        <authorList>
            <person name="Liu J."/>
        </authorList>
    </citation>
    <scope>NUCLEOTIDE SEQUENCE</scope>
    <source>
        <strain evidence="10">BAD-6</strain>
    </source>
</reference>
<dbReference type="InterPro" id="IPR017871">
    <property type="entry name" value="ABC_transporter-like_CS"/>
</dbReference>
<dbReference type="GO" id="GO:0016887">
    <property type="term" value="F:ATP hydrolysis activity"/>
    <property type="evidence" value="ECO:0007669"/>
    <property type="project" value="InterPro"/>
</dbReference>
<protein>
    <submittedName>
        <fullName evidence="10">ATP-binding cassette domain-containing protein</fullName>
    </submittedName>
</protein>
<dbReference type="Pfam" id="PF00005">
    <property type="entry name" value="ABC_tran"/>
    <property type="match status" value="2"/>
</dbReference>
<evidence type="ECO:0000313" key="10">
    <source>
        <dbReference type="EMBL" id="MBR0598235.1"/>
    </source>
</evidence>
<dbReference type="RefSeq" id="WP_227018365.1">
    <property type="nucleotide sequence ID" value="NZ_JAGSND010000006.1"/>
</dbReference>
<dbReference type="GO" id="GO:0043190">
    <property type="term" value="C:ATP-binding cassette (ABC) transporter complex"/>
    <property type="evidence" value="ECO:0007669"/>
    <property type="project" value="TreeGrafter"/>
</dbReference>
<dbReference type="GO" id="GO:0042626">
    <property type="term" value="F:ATPase-coupled transmembrane transporter activity"/>
    <property type="evidence" value="ECO:0007669"/>
    <property type="project" value="TreeGrafter"/>
</dbReference>
<dbReference type="FunFam" id="3.40.50.300:FF:000224">
    <property type="entry name" value="Energy-coupling factor transporter ATP-binding protein EcfA"/>
    <property type="match status" value="2"/>
</dbReference>
<dbReference type="SMART" id="SM00382">
    <property type="entry name" value="AAA"/>
    <property type="match status" value="2"/>
</dbReference>
<comment type="subcellular location">
    <subcellularLocation>
        <location evidence="1">Cell membrane</location>
        <topology evidence="1">Peripheral membrane protein</topology>
    </subcellularLocation>
</comment>
<dbReference type="CDD" id="cd03225">
    <property type="entry name" value="ABC_cobalt_CbiO_domain1"/>
    <property type="match status" value="2"/>
</dbReference>
<dbReference type="EMBL" id="JAGSND010000006">
    <property type="protein sequence ID" value="MBR0598235.1"/>
    <property type="molecule type" value="Genomic_DNA"/>
</dbReference>
<gene>
    <name evidence="10" type="ORF">KCX82_10150</name>
</gene>
<evidence type="ECO:0000256" key="6">
    <source>
        <dbReference type="ARBA" id="ARBA00022840"/>
    </source>
</evidence>
<accession>A0A8J7W3H1</accession>
<dbReference type="PANTHER" id="PTHR43553">
    <property type="entry name" value="HEAVY METAL TRANSPORTER"/>
    <property type="match status" value="1"/>
</dbReference>
<feature type="domain" description="ABC transporter" evidence="9">
    <location>
        <begin position="5"/>
        <end position="245"/>
    </location>
</feature>
<dbReference type="PROSITE" id="PS50893">
    <property type="entry name" value="ABC_TRANSPORTER_2"/>
    <property type="match status" value="2"/>
</dbReference>
<dbReference type="PANTHER" id="PTHR43553:SF21">
    <property type="entry name" value="ABC TRANSPORTER ATP-BINDING PROTEIN MA_1418-RELATED"/>
    <property type="match status" value="1"/>
</dbReference>
<dbReference type="Proteomes" id="UP000675664">
    <property type="component" value="Unassembled WGS sequence"/>
</dbReference>
<keyword evidence="6 10" id="KW-0067">ATP-binding</keyword>
<proteinExistence type="inferred from homology"/>
<comment type="caution">
    <text evidence="10">The sequence shown here is derived from an EMBL/GenBank/DDBJ whole genome shotgun (WGS) entry which is preliminary data.</text>
</comment>
<keyword evidence="5" id="KW-0547">Nucleotide-binding</keyword>
<evidence type="ECO:0000256" key="1">
    <source>
        <dbReference type="ARBA" id="ARBA00004202"/>
    </source>
</evidence>
<dbReference type="InterPro" id="IPR003439">
    <property type="entry name" value="ABC_transporter-like_ATP-bd"/>
</dbReference>
<dbReference type="GO" id="GO:0005524">
    <property type="term" value="F:ATP binding"/>
    <property type="evidence" value="ECO:0007669"/>
    <property type="project" value="UniProtKB-KW"/>
</dbReference>
<evidence type="ECO:0000256" key="4">
    <source>
        <dbReference type="ARBA" id="ARBA00022475"/>
    </source>
</evidence>